<dbReference type="SUPFAM" id="SSF53335">
    <property type="entry name" value="S-adenosyl-L-methionine-dependent methyltransferases"/>
    <property type="match status" value="1"/>
</dbReference>
<dbReference type="GO" id="GO:0032259">
    <property type="term" value="P:methylation"/>
    <property type="evidence" value="ECO:0007669"/>
    <property type="project" value="UniProtKB-KW"/>
</dbReference>
<feature type="domain" description="Methyltransferase" evidence="1">
    <location>
        <begin position="44"/>
        <end position="139"/>
    </location>
</feature>
<name>A0ABU2S8T3_9ACTN</name>
<evidence type="ECO:0000313" key="2">
    <source>
        <dbReference type="EMBL" id="MDT0444515.1"/>
    </source>
</evidence>
<dbReference type="Gene3D" id="3.40.50.150">
    <property type="entry name" value="Vaccinia Virus protein VP39"/>
    <property type="match status" value="1"/>
</dbReference>
<evidence type="ECO:0000259" key="1">
    <source>
        <dbReference type="Pfam" id="PF13649"/>
    </source>
</evidence>
<dbReference type="RefSeq" id="WP_311618767.1">
    <property type="nucleotide sequence ID" value="NZ_JAVREV010000009.1"/>
</dbReference>
<dbReference type="InterPro" id="IPR029063">
    <property type="entry name" value="SAM-dependent_MTases_sf"/>
</dbReference>
<dbReference type="InterPro" id="IPR041698">
    <property type="entry name" value="Methyltransf_25"/>
</dbReference>
<dbReference type="Proteomes" id="UP001183615">
    <property type="component" value="Unassembled WGS sequence"/>
</dbReference>
<keyword evidence="2" id="KW-0489">Methyltransferase</keyword>
<sequence length="248" mass="26853">MLDYEVSTYGDKSAADYDMLMGGGEPPEPAVAFLTSLVPTGNALELGVGTGRVAIPLAGDGLSVTGVDSSAAMLAELRRKPGGASVEPLLGDFGDLDAAVGDRMFGLVYSMCSTFYFLRTQEEQVRCFRGVAARLEPGGVFVLELGAPPYRRMHERQYVDAFRVRADEAAFFLSLHDPLAQRVDRQQIVMAEERTRLVPVSYRYVWPSELDLMAELAGLSAVSRGSGWSGGEFAGTGRHVSVYRKEAV</sequence>
<reference evidence="3" key="1">
    <citation type="submission" date="2023-07" db="EMBL/GenBank/DDBJ databases">
        <title>30 novel species of actinomycetes from the DSMZ collection.</title>
        <authorList>
            <person name="Nouioui I."/>
        </authorList>
    </citation>
    <scope>NUCLEOTIDE SEQUENCE [LARGE SCALE GENOMIC DNA]</scope>
    <source>
        <strain evidence="3">DSM 41886</strain>
    </source>
</reference>
<protein>
    <submittedName>
        <fullName evidence="2">Class I SAM-dependent methyltransferase</fullName>
        <ecNumber evidence="2">2.1.-.-</ecNumber>
    </submittedName>
</protein>
<dbReference type="CDD" id="cd02440">
    <property type="entry name" value="AdoMet_MTases"/>
    <property type="match status" value="1"/>
</dbReference>
<keyword evidence="3" id="KW-1185">Reference proteome</keyword>
<organism evidence="2 3">
    <name type="scientific">Streptomyces johnsoniae</name>
    <dbReference type="NCBI Taxonomy" id="3075532"/>
    <lineage>
        <taxon>Bacteria</taxon>
        <taxon>Bacillati</taxon>
        <taxon>Actinomycetota</taxon>
        <taxon>Actinomycetes</taxon>
        <taxon>Kitasatosporales</taxon>
        <taxon>Streptomycetaceae</taxon>
        <taxon>Streptomyces</taxon>
    </lineage>
</organism>
<proteinExistence type="predicted"/>
<dbReference type="Gene3D" id="2.20.25.570">
    <property type="match status" value="1"/>
</dbReference>
<keyword evidence="2" id="KW-0808">Transferase</keyword>
<accession>A0ABU2S8T3</accession>
<gene>
    <name evidence="2" type="ORF">RM779_18185</name>
</gene>
<dbReference type="GO" id="GO:0008168">
    <property type="term" value="F:methyltransferase activity"/>
    <property type="evidence" value="ECO:0007669"/>
    <property type="project" value="UniProtKB-KW"/>
</dbReference>
<evidence type="ECO:0000313" key="3">
    <source>
        <dbReference type="Proteomes" id="UP001183615"/>
    </source>
</evidence>
<dbReference type="Pfam" id="PF13649">
    <property type="entry name" value="Methyltransf_25"/>
    <property type="match status" value="1"/>
</dbReference>
<comment type="caution">
    <text evidence="2">The sequence shown here is derived from an EMBL/GenBank/DDBJ whole genome shotgun (WGS) entry which is preliminary data.</text>
</comment>
<dbReference type="EMBL" id="JAVREV010000009">
    <property type="protein sequence ID" value="MDT0444515.1"/>
    <property type="molecule type" value="Genomic_DNA"/>
</dbReference>
<dbReference type="EC" id="2.1.-.-" evidence="2"/>